<dbReference type="SUPFAM" id="SSF52266">
    <property type="entry name" value="SGNH hydrolase"/>
    <property type="match status" value="1"/>
</dbReference>
<keyword evidence="3" id="KW-0812">Transmembrane</keyword>
<keyword evidence="2" id="KW-0378">Hydrolase</keyword>
<evidence type="ECO:0000313" key="6">
    <source>
        <dbReference type="Proteomes" id="UP000590442"/>
    </source>
</evidence>
<evidence type="ECO:0000256" key="2">
    <source>
        <dbReference type="ARBA" id="ARBA00022801"/>
    </source>
</evidence>
<feature type="domain" description="SGNH hydrolase-type esterase" evidence="4">
    <location>
        <begin position="32"/>
        <end position="202"/>
    </location>
</feature>
<reference evidence="5 6" key="1">
    <citation type="submission" date="2020-03" db="EMBL/GenBank/DDBJ databases">
        <title>Genomic Encyclopedia of Type Strains, Phase IV (KMG-IV): sequencing the most valuable type-strain genomes for metagenomic binning, comparative biology and taxonomic classification.</title>
        <authorList>
            <person name="Goeker M."/>
        </authorList>
    </citation>
    <scope>NUCLEOTIDE SEQUENCE [LARGE SCALE GENOMIC DNA]</scope>
    <source>
        <strain evidence="5 6">DSM 29762</strain>
    </source>
</reference>
<keyword evidence="6" id="KW-1185">Reference proteome</keyword>
<gene>
    <name evidence="5" type="ORF">GGR42_002283</name>
</gene>
<dbReference type="Gene3D" id="3.40.50.1110">
    <property type="entry name" value="SGNH hydrolase"/>
    <property type="match status" value="1"/>
</dbReference>
<feature type="transmembrane region" description="Helical" evidence="3">
    <location>
        <begin position="12"/>
        <end position="33"/>
    </location>
</feature>
<dbReference type="CDD" id="cd01821">
    <property type="entry name" value="Rhamnogalacturan_acetylesterase_like"/>
    <property type="match status" value="1"/>
</dbReference>
<dbReference type="PANTHER" id="PTHR43695:SF1">
    <property type="entry name" value="RHAMNOGALACTURONAN ACETYLESTERASE"/>
    <property type="match status" value="1"/>
</dbReference>
<accession>A0A846QUC1</accession>
<dbReference type="Pfam" id="PF13472">
    <property type="entry name" value="Lipase_GDSL_2"/>
    <property type="match status" value="1"/>
</dbReference>
<sequence>MQIINKFWSIQIVLGFIFFSNLIFAQVTLYTIGDSTMANKPSPKENPERGWAQMLPLFFGNEIIIDNRAVNGRSTRSFIFEKRWDSILRTLKNGDYVLIQFGHNDQKIKDPKRYTNPNTAYYSNLTRFVNETREKGAFPILFSSIVRRNFNENGTLVDTHGQYPFVARMVARELNVPFIDLQFLTEQMEESYGLENSKKLHLHFGPGEHPYYPQGKEDNTHLSILGATLVAQMVVQELRVQRLPLAKFLEK</sequence>
<evidence type="ECO:0000259" key="4">
    <source>
        <dbReference type="Pfam" id="PF13472"/>
    </source>
</evidence>
<keyword evidence="3" id="KW-0472">Membrane</keyword>
<dbReference type="RefSeq" id="WP_167963982.1">
    <property type="nucleotide sequence ID" value="NZ_JAATJJ010000001.1"/>
</dbReference>
<evidence type="ECO:0000313" key="5">
    <source>
        <dbReference type="EMBL" id="NJB71821.1"/>
    </source>
</evidence>
<evidence type="ECO:0000256" key="3">
    <source>
        <dbReference type="SAM" id="Phobius"/>
    </source>
</evidence>
<dbReference type="InterPro" id="IPR013830">
    <property type="entry name" value="SGNH_hydro"/>
</dbReference>
<dbReference type="InterPro" id="IPR036514">
    <property type="entry name" value="SGNH_hydro_sf"/>
</dbReference>
<dbReference type="EMBL" id="JAATJJ010000001">
    <property type="protein sequence ID" value="NJB71821.1"/>
    <property type="molecule type" value="Genomic_DNA"/>
</dbReference>
<dbReference type="InterPro" id="IPR037459">
    <property type="entry name" value="RhgT-like"/>
</dbReference>
<comment type="caution">
    <text evidence="5">The sequence shown here is derived from an EMBL/GenBank/DDBJ whole genome shotgun (WGS) entry which is preliminary data.</text>
</comment>
<protein>
    <submittedName>
        <fullName evidence="5">Lysophospholipase L1-like esterase</fullName>
    </submittedName>
</protein>
<dbReference type="GO" id="GO:0016788">
    <property type="term" value="F:hydrolase activity, acting on ester bonds"/>
    <property type="evidence" value="ECO:0007669"/>
    <property type="project" value="UniProtKB-ARBA"/>
</dbReference>
<evidence type="ECO:0000256" key="1">
    <source>
        <dbReference type="ARBA" id="ARBA00008668"/>
    </source>
</evidence>
<comment type="similarity">
    <text evidence="1">Belongs to the 'GDSL' lipolytic enzyme family.</text>
</comment>
<organism evidence="5 6">
    <name type="scientific">Saonia flava</name>
    <dbReference type="NCBI Taxonomy" id="523696"/>
    <lineage>
        <taxon>Bacteria</taxon>
        <taxon>Pseudomonadati</taxon>
        <taxon>Bacteroidota</taxon>
        <taxon>Flavobacteriia</taxon>
        <taxon>Flavobacteriales</taxon>
        <taxon>Flavobacteriaceae</taxon>
        <taxon>Saonia</taxon>
    </lineage>
</organism>
<dbReference type="AlphaFoldDB" id="A0A846QUC1"/>
<dbReference type="Proteomes" id="UP000590442">
    <property type="component" value="Unassembled WGS sequence"/>
</dbReference>
<name>A0A846QUC1_9FLAO</name>
<keyword evidence="3" id="KW-1133">Transmembrane helix</keyword>
<proteinExistence type="inferred from homology"/>
<dbReference type="PANTHER" id="PTHR43695">
    <property type="entry name" value="PUTATIVE (AFU_ORTHOLOGUE AFUA_2G17250)-RELATED"/>
    <property type="match status" value="1"/>
</dbReference>